<reference evidence="2 3" key="1">
    <citation type="journal article" date="2020" name="Mol. Biol. Evol.">
        <title>Distinct Expression and Methylation Patterns for Genes with Different Fates following a Single Whole-Genome Duplication in Flowering Plants.</title>
        <authorList>
            <person name="Shi T."/>
            <person name="Rahmani R.S."/>
            <person name="Gugger P.F."/>
            <person name="Wang M."/>
            <person name="Li H."/>
            <person name="Zhang Y."/>
            <person name="Li Z."/>
            <person name="Wang Q."/>
            <person name="Van de Peer Y."/>
            <person name="Marchal K."/>
            <person name="Chen J."/>
        </authorList>
    </citation>
    <scope>NUCLEOTIDE SEQUENCE [LARGE SCALE GENOMIC DNA]</scope>
    <source>
        <tissue evidence="2">Leaf</tissue>
    </source>
</reference>
<evidence type="ECO:0000313" key="2">
    <source>
        <dbReference type="EMBL" id="DAD39877.1"/>
    </source>
</evidence>
<evidence type="ECO:0000259" key="1">
    <source>
        <dbReference type="Pfam" id="PF00644"/>
    </source>
</evidence>
<organism evidence="2 3">
    <name type="scientific">Nelumbo nucifera</name>
    <name type="common">Sacred lotus</name>
    <dbReference type="NCBI Taxonomy" id="4432"/>
    <lineage>
        <taxon>Eukaryota</taxon>
        <taxon>Viridiplantae</taxon>
        <taxon>Streptophyta</taxon>
        <taxon>Embryophyta</taxon>
        <taxon>Tracheophyta</taxon>
        <taxon>Spermatophyta</taxon>
        <taxon>Magnoliopsida</taxon>
        <taxon>Proteales</taxon>
        <taxon>Nelumbonaceae</taxon>
        <taxon>Nelumbo</taxon>
    </lineage>
</organism>
<dbReference type="InterPro" id="IPR012317">
    <property type="entry name" value="Poly(ADP-ribose)pol_cat_dom"/>
</dbReference>
<sequence>MKKSNYQTRFSCGVVLEVLIYSGTCIKGSYLPVPGYMFGKAIICSDAAAEAARYGFTSVDRPEGSLPGLSHCFLGRQSDRVKEPTRGIQGSCNSFALIISSGILHMQDTKK</sequence>
<dbReference type="EMBL" id="DUZY01000005">
    <property type="protein sequence ID" value="DAD39877.1"/>
    <property type="molecule type" value="Genomic_DNA"/>
</dbReference>
<dbReference type="GO" id="GO:0003950">
    <property type="term" value="F:NAD+ poly-ADP-ribosyltransferase activity"/>
    <property type="evidence" value="ECO:0007669"/>
    <property type="project" value="InterPro"/>
</dbReference>
<feature type="domain" description="PARP catalytic" evidence="1">
    <location>
        <begin position="23"/>
        <end position="76"/>
    </location>
</feature>
<name>A0A822Z4X0_NELNU</name>
<keyword evidence="3" id="KW-1185">Reference proteome</keyword>
<dbReference type="AlphaFoldDB" id="A0A822Z4X0"/>
<gene>
    <name evidence="2" type="ORF">HUJ06_014200</name>
</gene>
<comment type="caution">
    <text evidence="2">The sequence shown here is derived from an EMBL/GenBank/DDBJ whole genome shotgun (WGS) entry which is preliminary data.</text>
</comment>
<dbReference type="Pfam" id="PF00644">
    <property type="entry name" value="PARP"/>
    <property type="match status" value="1"/>
</dbReference>
<evidence type="ECO:0000313" key="3">
    <source>
        <dbReference type="Proteomes" id="UP000607653"/>
    </source>
</evidence>
<dbReference type="Proteomes" id="UP000607653">
    <property type="component" value="Unassembled WGS sequence"/>
</dbReference>
<protein>
    <recommendedName>
        <fullName evidence="1">PARP catalytic domain-containing protein</fullName>
    </recommendedName>
</protein>
<accession>A0A822Z4X0</accession>
<proteinExistence type="predicted"/>
<dbReference type="SUPFAM" id="SSF56399">
    <property type="entry name" value="ADP-ribosylation"/>
    <property type="match status" value="1"/>
</dbReference>